<dbReference type="Proteomes" id="UP001358586">
    <property type="component" value="Chromosome 3"/>
</dbReference>
<sequence>MLGEGFRFPIRWALPSKGIGQGSKDTSNGTDSLSRKLDKVMDIDSFVRNTRNKLDSIGFGIGASSHPRLLPVNLPYSTPSTSSPIVVTDDTNSLPARVSSLMPITREMPIGETKVERLEREVAAERESKEALRAELDRLTKEHSAEIDRIIRECQVQVGGTIMEYLQVAAAPFDVHKVDLDALERVDMSLLGFDVLCPSSATWDSFVSTWRRSLDFYIENDPSANEDMVPSAMNNDVSLSDHVRQGVNRDICLDFLNTLYSSTNLYMIAGSFALVNYFGGYGSLLVNLNMIARSFVLANYFEACGSSPVNLNMTAGNFSLTNYFGGCSSSPVNLNMTTRSFALTNCFGGCGSSPVNLNMTAGSFALANYFRGCSSLPANLNMTA</sequence>
<feature type="transmembrane region" description="Helical" evidence="2">
    <location>
        <begin position="265"/>
        <end position="286"/>
    </location>
</feature>
<name>A0ABR0QIC5_GOSAR</name>
<feature type="coiled-coil region" evidence="1">
    <location>
        <begin position="115"/>
        <end position="149"/>
    </location>
</feature>
<keyword evidence="2" id="KW-1133">Transmembrane helix</keyword>
<evidence type="ECO:0000256" key="2">
    <source>
        <dbReference type="SAM" id="Phobius"/>
    </source>
</evidence>
<gene>
    <name evidence="3" type="ORF">PVK06_007762</name>
</gene>
<comment type="caution">
    <text evidence="3">The sequence shown here is derived from an EMBL/GenBank/DDBJ whole genome shotgun (WGS) entry which is preliminary data.</text>
</comment>
<keyword evidence="1" id="KW-0175">Coiled coil</keyword>
<dbReference type="EMBL" id="JARKNE010000003">
    <property type="protein sequence ID" value="KAK5839008.1"/>
    <property type="molecule type" value="Genomic_DNA"/>
</dbReference>
<proteinExistence type="predicted"/>
<evidence type="ECO:0000313" key="4">
    <source>
        <dbReference type="Proteomes" id="UP001358586"/>
    </source>
</evidence>
<keyword evidence="2" id="KW-0472">Membrane</keyword>
<organism evidence="3 4">
    <name type="scientific">Gossypium arboreum</name>
    <name type="common">Tree cotton</name>
    <name type="synonym">Gossypium nanking</name>
    <dbReference type="NCBI Taxonomy" id="29729"/>
    <lineage>
        <taxon>Eukaryota</taxon>
        <taxon>Viridiplantae</taxon>
        <taxon>Streptophyta</taxon>
        <taxon>Embryophyta</taxon>
        <taxon>Tracheophyta</taxon>
        <taxon>Spermatophyta</taxon>
        <taxon>Magnoliopsida</taxon>
        <taxon>eudicotyledons</taxon>
        <taxon>Gunneridae</taxon>
        <taxon>Pentapetalae</taxon>
        <taxon>rosids</taxon>
        <taxon>malvids</taxon>
        <taxon>Malvales</taxon>
        <taxon>Malvaceae</taxon>
        <taxon>Malvoideae</taxon>
        <taxon>Gossypium</taxon>
    </lineage>
</organism>
<reference evidence="3 4" key="1">
    <citation type="submission" date="2023-03" db="EMBL/GenBank/DDBJ databases">
        <title>WGS of Gossypium arboreum.</title>
        <authorList>
            <person name="Yu D."/>
        </authorList>
    </citation>
    <scope>NUCLEOTIDE SEQUENCE [LARGE SCALE GENOMIC DNA]</scope>
    <source>
        <tissue evidence="3">Leaf</tissue>
    </source>
</reference>
<accession>A0ABR0QIC5</accession>
<evidence type="ECO:0000256" key="1">
    <source>
        <dbReference type="SAM" id="Coils"/>
    </source>
</evidence>
<evidence type="ECO:0000313" key="3">
    <source>
        <dbReference type="EMBL" id="KAK5839008.1"/>
    </source>
</evidence>
<protein>
    <submittedName>
        <fullName evidence="3">Uncharacterized protein</fullName>
    </submittedName>
</protein>
<keyword evidence="4" id="KW-1185">Reference proteome</keyword>
<keyword evidence="2" id="KW-0812">Transmembrane</keyword>